<keyword evidence="6" id="KW-0594">Phospholipid biosynthesis</keyword>
<comment type="similarity">
    <text evidence="1">Belongs to the CDP-alcohol phosphatidyltransferase class-II family.</text>
</comment>
<dbReference type="PIRSF" id="PIRSF000850">
    <property type="entry name" value="Phospholipase_D_PSS"/>
    <property type="match status" value="1"/>
</dbReference>
<keyword evidence="4" id="KW-0677">Repeat</keyword>
<dbReference type="NCBIfam" id="NF006946">
    <property type="entry name" value="PRK09428.1"/>
    <property type="match status" value="1"/>
</dbReference>
<protein>
    <submittedName>
        <fullName evidence="9">Phospholipase D/Transphosphatidylase</fullName>
    </submittedName>
</protein>
<organism evidence="9 10">
    <name type="scientific">Candidatus Tachikawaea gelatinosa</name>
    <dbReference type="NCBI Taxonomy" id="1410383"/>
    <lineage>
        <taxon>Bacteria</taxon>
        <taxon>Pseudomonadati</taxon>
        <taxon>Pseudomonadota</taxon>
        <taxon>Gammaproteobacteria</taxon>
        <taxon>Enterobacterales</taxon>
        <taxon>Enterobacteriaceae</taxon>
        <taxon>Candidatus Tachikawaea</taxon>
    </lineage>
</organism>
<evidence type="ECO:0000256" key="1">
    <source>
        <dbReference type="ARBA" id="ARBA00010682"/>
    </source>
</evidence>
<evidence type="ECO:0000256" key="3">
    <source>
        <dbReference type="ARBA" id="ARBA00022679"/>
    </source>
</evidence>
<keyword evidence="10" id="KW-1185">Reference proteome</keyword>
<dbReference type="PANTHER" id="PTHR12586:SF1">
    <property type="entry name" value="CDP-DIACYLGLYCEROL--GLYCEROL-3-PHOSPHATE 3-PHOSPHATIDYLTRANSFERASE, MITOCHONDRIAL"/>
    <property type="match status" value="1"/>
</dbReference>
<evidence type="ECO:0000259" key="8">
    <source>
        <dbReference type="SMART" id="SM00155"/>
    </source>
</evidence>
<dbReference type="Pfam" id="PF13091">
    <property type="entry name" value="PLDc_2"/>
    <property type="match status" value="1"/>
</dbReference>
<name>A0A090AJM3_9ENTR</name>
<evidence type="ECO:0000256" key="6">
    <source>
        <dbReference type="ARBA" id="ARBA00023209"/>
    </source>
</evidence>
<evidence type="ECO:0000313" key="9">
    <source>
        <dbReference type="EMBL" id="BAP58648.1"/>
    </source>
</evidence>
<dbReference type="HOGENOM" id="CLU_051350_1_0_6"/>
<dbReference type="SMART" id="SM00155">
    <property type="entry name" value="PLDc"/>
    <property type="match status" value="2"/>
</dbReference>
<evidence type="ECO:0000256" key="2">
    <source>
        <dbReference type="ARBA" id="ARBA00022516"/>
    </source>
</evidence>
<evidence type="ECO:0000256" key="5">
    <source>
        <dbReference type="ARBA" id="ARBA00023098"/>
    </source>
</evidence>
<sequence>MILSRFYFNQNKINLLTLPKIKQSSSDFLIIYSAYKFKKILLKMINKAKKRIYIVALFLENDSAGQTILNALYKKKHDFPNIEIIILVDWYRAQRGRIGKESHENNAYWYREMAIKNSNIEIPIYGIPINFIEVLGIFHVKGSIIDNTLLYTGASFNNIYLHEDKIYRYDRYQLIKNTLLANSMSKWIKSCAKKMKDFNRFDKESIFNKKKKNVRKKIRYFRHYLRNSSYNFCSNGKNNELTVTPLLGLGKKSLLNNTISQLIQHTRNKLIISTPYFNFPKKLSNYVNNLLKQGKKVEIIVGDKQANDFYAESEKDFQMINIIPYIYEINLRNFMISYQSYINNNQLTIYVWKNGSNSFHSKGLWIDKEWMLITGNNLNIRAWKLDLENGILIHDPLLKVFKKREKELSMLRLYTKKIQHFSEIENIDSYPVRIKKIIYRLKRTYIDFFIKKIL</sequence>
<keyword evidence="7" id="KW-1208">Phospholipid metabolism</keyword>
<dbReference type="AlphaFoldDB" id="A0A090AJM3"/>
<dbReference type="STRING" id="1410383.TGUWTKB_4210"/>
<dbReference type="SUPFAM" id="SSF56024">
    <property type="entry name" value="Phospholipase D/nuclease"/>
    <property type="match status" value="2"/>
</dbReference>
<evidence type="ECO:0000313" key="10">
    <source>
        <dbReference type="Proteomes" id="UP000031627"/>
    </source>
</evidence>
<keyword evidence="2" id="KW-0444">Lipid biosynthesis</keyword>
<dbReference type="KEGG" id="sbw:TGUWTKB_4210"/>
<accession>A0A090AJM3</accession>
<dbReference type="GO" id="GO:0032049">
    <property type="term" value="P:cardiolipin biosynthetic process"/>
    <property type="evidence" value="ECO:0007669"/>
    <property type="project" value="InterPro"/>
</dbReference>
<reference evidence="9 10" key="2">
    <citation type="journal article" date="2014" name="Curr. Biol.">
        <title>Symbiont-Supplemented Maternal Investment Underpinning Host's Ecological Adaptation.</title>
        <authorList>
            <person name="Kaiwa N."/>
            <person name="Hosokawa T."/>
            <person name="Nikoh N."/>
            <person name="Tanahashi M."/>
            <person name="Moriyama M."/>
            <person name="Meng X.Y."/>
            <person name="Maeda T."/>
            <person name="Yamaguchi K."/>
            <person name="Shigenobu S."/>
            <person name="Ito M."/>
            <person name="Fukatsu T."/>
        </authorList>
    </citation>
    <scope>NUCLEOTIDE SEQUENCE [LARGE SCALE GENOMIC DNA]</scope>
    <source>
        <strain evidence="9 10">UwTKB</strain>
    </source>
</reference>
<keyword evidence="3" id="KW-0808">Transferase</keyword>
<evidence type="ECO:0000256" key="4">
    <source>
        <dbReference type="ARBA" id="ARBA00022737"/>
    </source>
</evidence>
<feature type="domain" description="PLD phosphodiesterase" evidence="8">
    <location>
        <begin position="134"/>
        <end position="160"/>
    </location>
</feature>
<gene>
    <name evidence="9" type="primary">pssA</name>
    <name evidence="9" type="ORF">TGUWTKB_4210</name>
</gene>
<keyword evidence="5" id="KW-0443">Lipid metabolism</keyword>
<dbReference type="PANTHER" id="PTHR12586">
    <property type="entry name" value="CDP-DIACYLGLYCEROL--SERINE O-PHOSPHATIDYLTRANSFERASE"/>
    <property type="match status" value="1"/>
</dbReference>
<dbReference type="GO" id="GO:0005829">
    <property type="term" value="C:cytosol"/>
    <property type="evidence" value="ECO:0007669"/>
    <property type="project" value="TreeGrafter"/>
</dbReference>
<reference evidence="10" key="1">
    <citation type="submission" date="2013-11" db="EMBL/GenBank/DDBJ databases">
        <title>Symbiont-containing voluminous jelly as an extraordinary maternal gift for overwintering insect nymphs.</title>
        <authorList>
            <person name="Kaiwa N."/>
            <person name="Hosokawa T."/>
            <person name="Nikoh N."/>
            <person name="Meng X.Y."/>
            <person name="Tanahashi M."/>
            <person name="Moriyama M."/>
            <person name="Maeda T."/>
            <person name="Yamaguchi K."/>
            <person name="Shigenobu S."/>
            <person name="Ito M."/>
            <person name="Fukatsu T."/>
        </authorList>
    </citation>
    <scope>NUCLEOTIDE SEQUENCE [LARGE SCALE GENOMIC DNA]</scope>
    <source>
        <strain evidence="10">UwTKB</strain>
    </source>
</reference>
<dbReference type="Gene3D" id="3.30.870.10">
    <property type="entry name" value="Endonuclease Chain A"/>
    <property type="match status" value="2"/>
</dbReference>
<dbReference type="GO" id="GO:0008444">
    <property type="term" value="F:CDP-diacylglycerol-glycerol-3-phosphate 3-phosphatidyltransferase activity"/>
    <property type="evidence" value="ECO:0007669"/>
    <property type="project" value="InterPro"/>
</dbReference>
<dbReference type="InterPro" id="IPR001736">
    <property type="entry name" value="PLipase_D/transphosphatidylase"/>
</dbReference>
<dbReference type="Proteomes" id="UP000031627">
    <property type="component" value="Chromosome"/>
</dbReference>
<dbReference type="GO" id="GO:0003882">
    <property type="term" value="F:CDP-diacylglycerol-serine O-phosphatidyltransferase activity"/>
    <property type="evidence" value="ECO:0007669"/>
    <property type="project" value="TreeGrafter"/>
</dbReference>
<evidence type="ECO:0000256" key="7">
    <source>
        <dbReference type="ARBA" id="ARBA00023264"/>
    </source>
</evidence>
<dbReference type="InterPro" id="IPR025202">
    <property type="entry name" value="PLD-like_dom"/>
</dbReference>
<dbReference type="InterPro" id="IPR016270">
    <property type="entry name" value="PGS1"/>
</dbReference>
<proteinExistence type="inferred from homology"/>
<feature type="domain" description="PLD phosphodiesterase" evidence="8">
    <location>
        <begin position="355"/>
        <end position="382"/>
    </location>
</feature>
<dbReference type="EMBL" id="AP014521">
    <property type="protein sequence ID" value="BAP58648.1"/>
    <property type="molecule type" value="Genomic_DNA"/>
</dbReference>